<gene>
    <name evidence="1" type="ORF">QNL30_21020</name>
</gene>
<comment type="caution">
    <text evidence="1">The sequence shown here is derived from an EMBL/GenBank/DDBJ whole genome shotgun (WGS) entry which is preliminary data.</text>
</comment>
<evidence type="ECO:0000313" key="1">
    <source>
        <dbReference type="EMBL" id="MDT3243098.1"/>
    </source>
</evidence>
<dbReference type="Proteomes" id="UP001254709">
    <property type="component" value="Unassembled WGS sequence"/>
</dbReference>
<dbReference type="RefSeq" id="WP_134931290.1">
    <property type="nucleotide sequence ID" value="NZ_CP026558.1"/>
</dbReference>
<reference evidence="1" key="1">
    <citation type="submission" date="2023-05" db="EMBL/GenBank/DDBJ databases">
        <title>Development of a Genome-informed protocol for detection of Pseudomonas amygdali pv. morsprunorum using LAMP and PCR.</title>
        <authorList>
            <person name="Diaz D."/>
            <person name="Zamorano A."/>
            <person name="Garcia H."/>
            <person name="Ramos C."/>
            <person name="Cui W."/>
            <person name="Carreras C."/>
            <person name="Beltran M.F."/>
            <person name="Sagredo B."/>
            <person name="Pinto M."/>
            <person name="Fiore N."/>
        </authorList>
    </citation>
    <scope>NUCLEOTIDE SEQUENCE</scope>
    <source>
        <strain evidence="1">S2_Pam</strain>
    </source>
</reference>
<sequence>MMLSVFVSVFPANLSRRVIVRGSRLCFVLFPELNGHLASGVVFGDVKERVAAADRCDGSNMHQCNLSVNALVHMILRFFIK</sequence>
<evidence type="ECO:0000313" key="2">
    <source>
        <dbReference type="Proteomes" id="UP001254709"/>
    </source>
</evidence>
<organism evidence="1 2">
    <name type="scientific">Pseudomonas amygdali pv. morsprunorum</name>
    <dbReference type="NCBI Taxonomy" id="129138"/>
    <lineage>
        <taxon>Bacteria</taxon>
        <taxon>Pseudomonadati</taxon>
        <taxon>Pseudomonadota</taxon>
        <taxon>Gammaproteobacteria</taxon>
        <taxon>Pseudomonadales</taxon>
        <taxon>Pseudomonadaceae</taxon>
        <taxon>Pseudomonas</taxon>
        <taxon>Pseudomonas amygdali</taxon>
    </lineage>
</organism>
<evidence type="ECO:0008006" key="3">
    <source>
        <dbReference type="Google" id="ProtNLM"/>
    </source>
</evidence>
<proteinExistence type="predicted"/>
<dbReference type="EMBL" id="JASJMZ010000036">
    <property type="protein sequence ID" value="MDT3243098.1"/>
    <property type="molecule type" value="Genomic_DNA"/>
</dbReference>
<name>A0AB35R629_PSEA0</name>
<protein>
    <recommendedName>
        <fullName evidence="3">Secreted protein</fullName>
    </recommendedName>
</protein>
<dbReference type="AlphaFoldDB" id="A0AB35R629"/>
<accession>A0AB35R629</accession>